<dbReference type="AlphaFoldDB" id="Q7KLW6"/>
<dbReference type="GO" id="GO:0005634">
    <property type="term" value="C:nucleus"/>
    <property type="evidence" value="ECO:0007669"/>
    <property type="project" value="UniProtKB-SubCell"/>
</dbReference>
<evidence type="ECO:0000313" key="12">
    <source>
        <dbReference type="EMBL" id="AAD46852.2"/>
    </source>
</evidence>
<dbReference type="GO" id="GO:0003677">
    <property type="term" value="F:DNA binding"/>
    <property type="evidence" value="ECO:0007669"/>
    <property type="project" value="InterPro"/>
</dbReference>
<dbReference type="Gene3D" id="1.20.272.10">
    <property type="match status" value="1"/>
</dbReference>
<dbReference type="Pfam" id="PF22534">
    <property type="entry name" value="RFC_C"/>
    <property type="match status" value="1"/>
</dbReference>
<dbReference type="FlyBase" id="FBgn0028700">
    <property type="gene designation" value="RfC38"/>
</dbReference>
<dbReference type="SUPFAM" id="SSF52540">
    <property type="entry name" value="P-loop containing nucleoside triphosphate hydrolases"/>
    <property type="match status" value="1"/>
</dbReference>
<dbReference type="SUPFAM" id="SSF48019">
    <property type="entry name" value="post-AAA+ oligomerization domain-like"/>
    <property type="match status" value="1"/>
</dbReference>
<evidence type="ECO:0000256" key="6">
    <source>
        <dbReference type="ARBA" id="ARBA00062267"/>
    </source>
</evidence>
<gene>
    <name evidence="13" type="primary">RfC38</name>
    <name evidence="12" type="synonym">BcDNA:LD06837</name>
    <name evidence="13" type="ORF">CG6258</name>
</gene>
<feature type="non-terminal residue" evidence="12">
    <location>
        <position position="1"/>
    </location>
</feature>
<comment type="function">
    <text evidence="5">Subunit of the replication factor C (RFC) complex which acts during elongation of primed DNA templates by DNA polymerases delta and epsilon, and is necessary for ATP-dependent loading of proliferating cell nuclear antigen (PCNA) onto primed DNA.</text>
</comment>
<dbReference type="Gene3D" id="1.10.8.60">
    <property type="match status" value="1"/>
</dbReference>
<comment type="subunit">
    <text evidence="6">Subunit of the RFC complex, an heteropentameric complex consisting of a large subunit RFC1 and four small subunits RFC2, RFC3, RFC4 and RFC5; the RFC complex interacts with PCNA. Forms an heterotetrameric complex with RFC2, RFC4 and RFC5; this complex has ATPase activity but is not stimulated by PCNA. The heterotetramer of subunits RFC2, RFC3, RFC4 and RFC5 interacts with RAD17. Interacts with CNTD1; this interaction facilitates crossover formation.</text>
</comment>
<dbReference type="FunFam" id="1.20.272.10:FF:000002">
    <property type="entry name" value="Replication factor C subunit 3"/>
    <property type="match status" value="1"/>
</dbReference>
<dbReference type="EMBL" id="AF160912">
    <property type="protein sequence ID" value="AAD46852.2"/>
    <property type="molecule type" value="mRNA"/>
</dbReference>
<evidence type="ECO:0000313" key="13">
    <source>
        <dbReference type="FlyBase" id="FBgn0028700"/>
    </source>
</evidence>
<dbReference type="InterPro" id="IPR050238">
    <property type="entry name" value="DNA_Rep/Repair_Clamp_Loader"/>
</dbReference>
<dbReference type="PANTHER" id="PTHR11669">
    <property type="entry name" value="REPLICATION FACTOR C / DNA POLYMERASE III GAMMA-TAU SUBUNIT"/>
    <property type="match status" value="1"/>
</dbReference>
<dbReference type="HOGENOM" id="CLU_042324_5_0_1"/>
<proteinExistence type="evidence at transcript level"/>
<feature type="domain" description="AAA+ ATPase" evidence="11">
    <location>
        <begin position="73"/>
        <end position="229"/>
    </location>
</feature>
<dbReference type="GO" id="GO:0007062">
    <property type="term" value="P:sister chromatid cohesion"/>
    <property type="evidence" value="ECO:0000250"/>
    <property type="project" value="FlyBase"/>
</dbReference>
<evidence type="ECO:0000256" key="3">
    <source>
        <dbReference type="ARBA" id="ARBA00022705"/>
    </source>
</evidence>
<dbReference type="InterPro" id="IPR008921">
    <property type="entry name" value="DNA_pol3_clamp-load_cplx_C"/>
</dbReference>
<dbReference type="GO" id="GO:0005663">
    <property type="term" value="C:DNA replication factor C complex"/>
    <property type="evidence" value="ECO:0000250"/>
    <property type="project" value="FlyBase"/>
</dbReference>
<dbReference type="FunFam" id="3.40.50.300:FF:000136">
    <property type="entry name" value="Replication factor C subunit 5"/>
    <property type="match status" value="1"/>
</dbReference>
<comment type="similarity">
    <text evidence="2">Belongs to the activator 1 small subunits family.</text>
</comment>
<dbReference type="Pfam" id="PF13177">
    <property type="entry name" value="DNA_pol3_delta2"/>
    <property type="match status" value="1"/>
</dbReference>
<dbReference type="Pfam" id="PF21960">
    <property type="entry name" value="RCF1-5-like_lid"/>
    <property type="match status" value="1"/>
</dbReference>
<dbReference type="Gene3D" id="3.40.50.300">
    <property type="entry name" value="P-loop containing nucleotide triphosphate hydrolases"/>
    <property type="match status" value="1"/>
</dbReference>
<reference evidence="12" key="1">
    <citation type="submission" date="1999-06" db="EMBL/GenBank/DDBJ databases">
        <authorList>
            <person name="Tsang G."/>
            <person name="Brokstein P."/>
            <person name="Frise E."/>
            <person name="Harvey D."/>
            <person name="Evans-Holm M."/>
            <person name="Lewis S.E."/>
            <person name="Suh C."/>
            <person name="Rubin G.M."/>
        </authorList>
    </citation>
    <scope>NUCLEOTIDE SEQUENCE</scope>
    <source>
        <strain evidence="12">Berkeley</strain>
    </source>
</reference>
<evidence type="ECO:0000256" key="1">
    <source>
        <dbReference type="ARBA" id="ARBA00004123"/>
    </source>
</evidence>
<dbReference type="InterPro" id="IPR003593">
    <property type="entry name" value="AAA+_ATPase"/>
</dbReference>
<comment type="subcellular location">
    <subcellularLocation>
        <location evidence="1">Nucleus</location>
    </subcellularLocation>
</comment>
<dbReference type="InterPro" id="IPR027417">
    <property type="entry name" value="P-loop_NTPase"/>
</dbReference>
<dbReference type="GO" id="GO:0006281">
    <property type="term" value="P:DNA repair"/>
    <property type="evidence" value="ECO:0007669"/>
    <property type="project" value="UniProtKB-ARBA"/>
</dbReference>
<dbReference type="SMART" id="SM00382">
    <property type="entry name" value="AAA"/>
    <property type="match status" value="1"/>
</dbReference>
<evidence type="ECO:0000256" key="7">
    <source>
        <dbReference type="ARBA" id="ARBA00070184"/>
    </source>
</evidence>
<dbReference type="PANTHER" id="PTHR11669:SF1">
    <property type="entry name" value="REPLICATION FACTOR C SUBUNIT 3"/>
    <property type="match status" value="1"/>
</dbReference>
<sequence>TRNSQRKRRALNCFVKLLLRSESNLKYIQLLSYFTCVNEMALWVDKYRPRELSKLDFHKDQAENLRNLCKQSDFPHLMFYGPSGAGKKTRIMCLLREMYGSGVERLRSETMTFTTPSNRKVEVMTVSSNYHLEVNPSDAGMYDRTVVIDLIKQVAQTHQIEISGQREFKVIVISEGDELTKDAQHALRRTMEKYVATCRIIISVNSTSRIIPAIRSRCLGIRVAAPNETEIVSILQNTCKREGLALPVELAKRVVDKSERNLRRALLMLEAAKVAKAPFTANQEIPDLDWQVFLRETASQIISEQTPAKLEKIRERLYELLTQGVPPNLIFRGLVEQLVNNCDMSIKAKTLEFATEYEHRMQSGAKHIFHLEAFVAQFMNIYKKFLSELDMTDDF</sequence>
<dbReference type="VEuPathDB" id="VectorBase:FBgn0028700"/>
<dbReference type="PhylomeDB" id="Q7KLW6"/>
<dbReference type="GO" id="GO:0031391">
    <property type="term" value="C:Elg1 RFC-like complex"/>
    <property type="evidence" value="ECO:0000314"/>
    <property type="project" value="FlyBase"/>
</dbReference>
<name>Q7KLW6_DROME</name>
<dbReference type="OrthoDB" id="761538at2759"/>
<evidence type="ECO:0000256" key="10">
    <source>
        <dbReference type="ARBA" id="ARBA00080379"/>
    </source>
</evidence>
<keyword evidence="3" id="KW-0235">DNA replication</keyword>
<evidence type="ECO:0000256" key="8">
    <source>
        <dbReference type="ARBA" id="ARBA00076818"/>
    </source>
</evidence>
<keyword evidence="4" id="KW-0539">Nucleus</keyword>
<reference evidence="12" key="2">
    <citation type="submission" date="2003-02" db="EMBL/GenBank/DDBJ databases">
        <authorList>
            <person name="Stapleton M."/>
            <person name="Brokstein P."/>
            <person name="Hong L."/>
            <person name="Agbayani A."/>
            <person name="Carlson J."/>
            <person name="Champe M."/>
            <person name="Chavez C."/>
            <person name="Dorsett V."/>
            <person name="Dresnek D."/>
            <person name="Farfan D."/>
            <person name="Frise E."/>
            <person name="George R."/>
            <person name="Gonzalez M."/>
            <person name="Guarin H."/>
            <person name="Kronmiller B."/>
            <person name="Li P."/>
            <person name="Liao G."/>
            <person name="Miranda A."/>
            <person name="Mungall C.J."/>
            <person name="Nunoo J."/>
            <person name="Pacleb J."/>
            <person name="Paragas V."/>
            <person name="Park S."/>
            <person name="Patel S."/>
            <person name="Phouanenavong S."/>
            <person name="Wan K."/>
            <person name="Yu C."/>
            <person name="Lewis S.E."/>
            <person name="Rubin G.M."/>
            <person name="Celniker S."/>
        </authorList>
    </citation>
    <scope>NUCLEOTIDE SEQUENCE</scope>
    <source>
        <strain evidence="12">Berkeley</strain>
    </source>
</reference>
<dbReference type="GO" id="GO:0008094">
    <property type="term" value="F:ATP-dependent activity, acting on DNA"/>
    <property type="evidence" value="ECO:0007669"/>
    <property type="project" value="UniProtKB-ARBA"/>
</dbReference>
<protein>
    <recommendedName>
        <fullName evidence="7">Replication factor C subunit 3</fullName>
    </recommendedName>
    <alternativeName>
        <fullName evidence="9">Activator 1 38 kDa subunit</fullName>
    </alternativeName>
    <alternativeName>
        <fullName evidence="10">Activator 1 subunit 3</fullName>
    </alternativeName>
    <alternativeName>
        <fullName evidence="8">Replication factor C 38 kDa subunit</fullName>
    </alternativeName>
</protein>
<dbReference type="AGR" id="FB:FBgn0028700"/>
<evidence type="ECO:0000256" key="4">
    <source>
        <dbReference type="ARBA" id="ARBA00023242"/>
    </source>
</evidence>
<evidence type="ECO:0000259" key="11">
    <source>
        <dbReference type="SMART" id="SM00382"/>
    </source>
</evidence>
<organism evidence="12">
    <name type="scientific">Drosophila melanogaster</name>
    <name type="common">Fruit fly</name>
    <dbReference type="NCBI Taxonomy" id="7227"/>
    <lineage>
        <taxon>Eukaryota</taxon>
        <taxon>Metazoa</taxon>
        <taxon>Ecdysozoa</taxon>
        <taxon>Arthropoda</taxon>
        <taxon>Hexapoda</taxon>
        <taxon>Insecta</taxon>
        <taxon>Pterygota</taxon>
        <taxon>Neoptera</taxon>
        <taxon>Endopterygota</taxon>
        <taxon>Diptera</taxon>
        <taxon>Brachycera</taxon>
        <taxon>Muscomorpha</taxon>
        <taxon>Ephydroidea</taxon>
        <taxon>Drosophilidae</taxon>
        <taxon>Drosophila</taxon>
        <taxon>Sophophora</taxon>
    </lineage>
</organism>
<evidence type="ECO:0000256" key="9">
    <source>
        <dbReference type="ARBA" id="ARBA00079394"/>
    </source>
</evidence>
<evidence type="ECO:0000256" key="5">
    <source>
        <dbReference type="ARBA" id="ARBA00058626"/>
    </source>
</evidence>
<dbReference type="ExpressionAtlas" id="Q7KLW6">
    <property type="expression patterns" value="baseline and differential"/>
</dbReference>
<dbReference type="FunFam" id="1.10.8.60:FF:000030">
    <property type="entry name" value="replication factor C subunit 3"/>
    <property type="match status" value="1"/>
</dbReference>
<accession>Q7KLW6</accession>
<dbReference type="GO" id="GO:0006272">
    <property type="term" value="P:leading strand elongation"/>
    <property type="evidence" value="ECO:0000250"/>
    <property type="project" value="FlyBase"/>
</dbReference>
<dbReference type="CDD" id="cd00009">
    <property type="entry name" value="AAA"/>
    <property type="match status" value="1"/>
</dbReference>
<dbReference type="Bgee" id="FBgn0028700">
    <property type="expression patterns" value="Expressed in secondary oocyte and 23 other cell types or tissues"/>
</dbReference>
<evidence type="ECO:0000256" key="2">
    <source>
        <dbReference type="ARBA" id="ARBA00005378"/>
    </source>
</evidence>